<dbReference type="PANTHER" id="PTHR42737">
    <property type="entry name" value="GLUTATHIONE REDUCTASE"/>
    <property type="match status" value="1"/>
</dbReference>
<dbReference type="InterPro" id="IPR036188">
    <property type="entry name" value="FAD/NAD-bd_sf"/>
</dbReference>
<name>A0A8H7ZM28_9FUNG</name>
<evidence type="ECO:0008006" key="12">
    <source>
        <dbReference type="Google" id="ProtNLM"/>
    </source>
</evidence>
<dbReference type="Pfam" id="PF02852">
    <property type="entry name" value="Pyr_redox_dim"/>
    <property type="match status" value="1"/>
</dbReference>
<protein>
    <recommendedName>
        <fullName evidence="12">Glutathione reductase</fullName>
    </recommendedName>
</protein>
<evidence type="ECO:0000259" key="9">
    <source>
        <dbReference type="Pfam" id="PF07992"/>
    </source>
</evidence>
<comment type="caution">
    <text evidence="10">The sequence shown here is derived from an EMBL/GenBank/DDBJ whole genome shotgun (WGS) entry which is preliminary data.</text>
</comment>
<dbReference type="PANTHER" id="PTHR42737:SF2">
    <property type="entry name" value="GLUTATHIONE REDUCTASE"/>
    <property type="match status" value="1"/>
</dbReference>
<dbReference type="GO" id="GO:0034599">
    <property type="term" value="P:cellular response to oxidative stress"/>
    <property type="evidence" value="ECO:0007669"/>
    <property type="project" value="TreeGrafter"/>
</dbReference>
<keyword evidence="4" id="KW-0274">FAD</keyword>
<gene>
    <name evidence="10" type="ORF">BJ554DRAFT_5133</name>
</gene>
<comment type="similarity">
    <text evidence="2">Belongs to the class-I pyridine nucleotide-disulfide oxidoreductase family.</text>
</comment>
<comment type="cofactor">
    <cofactor evidence="1">
        <name>FAD</name>
        <dbReference type="ChEBI" id="CHEBI:57692"/>
    </cofactor>
</comment>
<dbReference type="SUPFAM" id="SSF51905">
    <property type="entry name" value="FAD/NAD(P)-binding domain"/>
    <property type="match status" value="1"/>
</dbReference>
<dbReference type="GO" id="GO:0005739">
    <property type="term" value="C:mitochondrion"/>
    <property type="evidence" value="ECO:0007669"/>
    <property type="project" value="TreeGrafter"/>
</dbReference>
<dbReference type="SUPFAM" id="SSF55424">
    <property type="entry name" value="FAD/NAD-linked reductases, dimerisation (C-terminal) domain"/>
    <property type="match status" value="1"/>
</dbReference>
<feature type="domain" description="Pyridine nucleotide-disulphide oxidoreductase dimerisation" evidence="8">
    <location>
        <begin position="298"/>
        <end position="414"/>
    </location>
</feature>
<dbReference type="GO" id="GO:0004362">
    <property type="term" value="F:glutathione-disulfide reductase (NADPH) activity"/>
    <property type="evidence" value="ECO:0007669"/>
    <property type="project" value="TreeGrafter"/>
</dbReference>
<dbReference type="GO" id="GO:0045454">
    <property type="term" value="P:cell redox homeostasis"/>
    <property type="evidence" value="ECO:0007669"/>
    <property type="project" value="InterPro"/>
</dbReference>
<dbReference type="Gene3D" id="3.30.390.30">
    <property type="match status" value="1"/>
</dbReference>
<dbReference type="InterPro" id="IPR004099">
    <property type="entry name" value="Pyr_nucl-diS_OxRdtase_dimer"/>
</dbReference>
<dbReference type="InterPro" id="IPR046952">
    <property type="entry name" value="GSHR/TRXR-like"/>
</dbReference>
<keyword evidence="3" id="KW-0285">Flavoprotein</keyword>
<keyword evidence="6" id="KW-1015">Disulfide bond</keyword>
<evidence type="ECO:0000256" key="2">
    <source>
        <dbReference type="ARBA" id="ARBA00007532"/>
    </source>
</evidence>
<evidence type="ECO:0000256" key="4">
    <source>
        <dbReference type="ARBA" id="ARBA00022827"/>
    </source>
</evidence>
<dbReference type="GO" id="GO:0006749">
    <property type="term" value="P:glutathione metabolic process"/>
    <property type="evidence" value="ECO:0007669"/>
    <property type="project" value="TreeGrafter"/>
</dbReference>
<dbReference type="GO" id="GO:0005829">
    <property type="term" value="C:cytosol"/>
    <property type="evidence" value="ECO:0007669"/>
    <property type="project" value="TreeGrafter"/>
</dbReference>
<keyword evidence="5" id="KW-0560">Oxidoreductase</keyword>
<evidence type="ECO:0000313" key="11">
    <source>
        <dbReference type="Proteomes" id="UP000673691"/>
    </source>
</evidence>
<organism evidence="10 11">
    <name type="scientific">Olpidium bornovanus</name>
    <dbReference type="NCBI Taxonomy" id="278681"/>
    <lineage>
        <taxon>Eukaryota</taxon>
        <taxon>Fungi</taxon>
        <taxon>Fungi incertae sedis</taxon>
        <taxon>Olpidiomycota</taxon>
        <taxon>Olpidiomycotina</taxon>
        <taxon>Olpidiomycetes</taxon>
        <taxon>Olpidiales</taxon>
        <taxon>Olpidiaceae</taxon>
        <taxon>Olpidium</taxon>
    </lineage>
</organism>
<dbReference type="Pfam" id="PF07992">
    <property type="entry name" value="Pyr_redox_2"/>
    <property type="match status" value="1"/>
</dbReference>
<reference evidence="10 11" key="1">
    <citation type="journal article" name="Sci. Rep.">
        <title>Genome-scale phylogenetic analyses confirm Olpidium as the closest living zoosporic fungus to the non-flagellated, terrestrial fungi.</title>
        <authorList>
            <person name="Chang Y."/>
            <person name="Rochon D."/>
            <person name="Sekimoto S."/>
            <person name="Wang Y."/>
            <person name="Chovatia M."/>
            <person name="Sandor L."/>
            <person name="Salamov A."/>
            <person name="Grigoriev I.V."/>
            <person name="Stajich J.E."/>
            <person name="Spatafora J.W."/>
        </authorList>
    </citation>
    <scope>NUCLEOTIDE SEQUENCE [LARGE SCALE GENOMIC DNA]</scope>
    <source>
        <strain evidence="10">S191</strain>
    </source>
</reference>
<dbReference type="PRINTS" id="PR00411">
    <property type="entry name" value="PNDRDTASEI"/>
</dbReference>
<evidence type="ECO:0000256" key="5">
    <source>
        <dbReference type="ARBA" id="ARBA00023002"/>
    </source>
</evidence>
<dbReference type="GO" id="GO:0050660">
    <property type="term" value="F:flavin adenine dinucleotide binding"/>
    <property type="evidence" value="ECO:0007669"/>
    <property type="project" value="InterPro"/>
</dbReference>
<dbReference type="EMBL" id="JAEFCI010013366">
    <property type="protein sequence ID" value="KAG5455448.1"/>
    <property type="molecule type" value="Genomic_DNA"/>
</dbReference>
<accession>A0A8H7ZM28</accession>
<sequence>MGLYDYLVIGGGSGGLASARRAASYGAKVGLVEAARLGGTCVNVSGVGLLYLTCVPKKVMWNTGKAGPSPAASSSFAASRFLELVRSATVAETLHEAKHYGFAFSSEPKFSWKALKESRDAYVKRLNGIYENNLKNDSVDYIRGVARMKSPTTVEVNGTDFKAKKILIAVGTDVTVYTRTNEILRNFDPIIKHTLKDHMKKMGIKFEEESHVTELARSDKRSPITVRWNSKGNAKMERAYEEVMWAIGRKPAVEGLGLDAVGIETDKMGHIVVDDYQLANRLFGGPRYANARVNYENVPSVVFSHPTSGACGLSEERAREKYGDANVKTYVARFVNMYNAITPEKPPTAYKLVRRLQGIPLLAGEDEKVVGLHIIGRGSDELLQGFAVAINVGTTKAQWDSTVGIHPTAAGEVADTYTFFCGFKAGMLVSDDGGGFLYPLVDCISSRSPLRP</sequence>
<keyword evidence="7" id="KW-0676">Redox-active center</keyword>
<evidence type="ECO:0000259" key="8">
    <source>
        <dbReference type="Pfam" id="PF02852"/>
    </source>
</evidence>
<dbReference type="InterPro" id="IPR016156">
    <property type="entry name" value="FAD/NAD-linked_Rdtase_dimer_sf"/>
</dbReference>
<evidence type="ECO:0000256" key="3">
    <source>
        <dbReference type="ARBA" id="ARBA00022630"/>
    </source>
</evidence>
<proteinExistence type="inferred from homology"/>
<evidence type="ECO:0000313" key="10">
    <source>
        <dbReference type="EMBL" id="KAG5455448.1"/>
    </source>
</evidence>
<dbReference type="InterPro" id="IPR023753">
    <property type="entry name" value="FAD/NAD-binding_dom"/>
</dbReference>
<dbReference type="OrthoDB" id="5956163at2759"/>
<keyword evidence="11" id="KW-1185">Reference proteome</keyword>
<evidence type="ECO:0000256" key="7">
    <source>
        <dbReference type="ARBA" id="ARBA00023284"/>
    </source>
</evidence>
<dbReference type="Gene3D" id="3.50.50.60">
    <property type="entry name" value="FAD/NAD(P)-binding domain"/>
    <property type="match status" value="4"/>
</dbReference>
<evidence type="ECO:0000256" key="1">
    <source>
        <dbReference type="ARBA" id="ARBA00001974"/>
    </source>
</evidence>
<dbReference type="Proteomes" id="UP000673691">
    <property type="component" value="Unassembled WGS sequence"/>
</dbReference>
<dbReference type="PRINTS" id="PR00368">
    <property type="entry name" value="FADPNR"/>
</dbReference>
<feature type="domain" description="FAD/NAD(P)-binding" evidence="9">
    <location>
        <begin position="170"/>
        <end position="277"/>
    </location>
</feature>
<dbReference type="AlphaFoldDB" id="A0A8H7ZM28"/>
<evidence type="ECO:0000256" key="6">
    <source>
        <dbReference type="ARBA" id="ARBA00023157"/>
    </source>
</evidence>